<evidence type="ECO:0000256" key="2">
    <source>
        <dbReference type="ARBA" id="ARBA00022692"/>
    </source>
</evidence>
<feature type="transmembrane region" description="Helical" evidence="7">
    <location>
        <begin position="537"/>
        <end position="558"/>
    </location>
</feature>
<evidence type="ECO:0000256" key="4">
    <source>
        <dbReference type="ARBA" id="ARBA00022989"/>
    </source>
</evidence>
<dbReference type="PANTHER" id="PTHR32234:SF3">
    <property type="entry name" value="SUPPRESSION OF COPPER SENSITIVITY PROTEIN"/>
    <property type="match status" value="1"/>
</dbReference>
<dbReference type="PANTHER" id="PTHR32234">
    <property type="entry name" value="THIOL:DISULFIDE INTERCHANGE PROTEIN DSBD"/>
    <property type="match status" value="1"/>
</dbReference>
<dbReference type="GO" id="GO:0045454">
    <property type="term" value="P:cell redox homeostasis"/>
    <property type="evidence" value="ECO:0007669"/>
    <property type="project" value="TreeGrafter"/>
</dbReference>
<proteinExistence type="predicted"/>
<feature type="transmembrane region" description="Helical" evidence="7">
    <location>
        <begin position="441"/>
        <end position="467"/>
    </location>
</feature>
<dbReference type="InterPro" id="IPR003834">
    <property type="entry name" value="Cyt_c_assmbl_TM_dom"/>
</dbReference>
<evidence type="ECO:0000259" key="9">
    <source>
        <dbReference type="Pfam" id="PF02683"/>
    </source>
</evidence>
<dbReference type="EC" id="1.8.1.8" evidence="10"/>
<keyword evidence="8" id="KW-0732">Signal</keyword>
<feature type="signal peptide" evidence="8">
    <location>
        <begin position="1"/>
        <end position="26"/>
    </location>
</feature>
<keyword evidence="3" id="KW-0201">Cytochrome c-type biogenesis</keyword>
<reference evidence="11" key="1">
    <citation type="submission" date="2019-02" db="EMBL/GenBank/DDBJ databases">
        <title>Deep-cultivation of Planctomycetes and their phenomic and genomic characterization uncovers novel biology.</title>
        <authorList>
            <person name="Wiegand S."/>
            <person name="Jogler M."/>
            <person name="Boedeker C."/>
            <person name="Pinto D."/>
            <person name="Vollmers J."/>
            <person name="Rivas-Marin E."/>
            <person name="Kohn T."/>
            <person name="Peeters S.H."/>
            <person name="Heuer A."/>
            <person name="Rast P."/>
            <person name="Oberbeckmann S."/>
            <person name="Bunk B."/>
            <person name="Jeske O."/>
            <person name="Meyerdierks A."/>
            <person name="Storesund J.E."/>
            <person name="Kallscheuer N."/>
            <person name="Luecker S."/>
            <person name="Lage O.M."/>
            <person name="Pohl T."/>
            <person name="Merkel B.J."/>
            <person name="Hornburger P."/>
            <person name="Mueller R.-W."/>
            <person name="Bruemmer F."/>
            <person name="Labrenz M."/>
            <person name="Spormann A.M."/>
            <person name="Op den Camp H."/>
            <person name="Overmann J."/>
            <person name="Amann R."/>
            <person name="Jetten M.S.M."/>
            <person name="Mascher T."/>
            <person name="Medema M.H."/>
            <person name="Devos D.P."/>
            <person name="Kaster A.-K."/>
            <person name="Ovreas L."/>
            <person name="Rohde M."/>
            <person name="Galperin M.Y."/>
            <person name="Jogler C."/>
        </authorList>
    </citation>
    <scope>NUCLEOTIDE SEQUENCE [LARGE SCALE GENOMIC DNA]</scope>
    <source>
        <strain evidence="11">Pan97</strain>
    </source>
</reference>
<comment type="subcellular location">
    <subcellularLocation>
        <location evidence="1">Membrane</location>
        <topology evidence="1">Multi-pass membrane protein</topology>
    </subcellularLocation>
</comment>
<feature type="region of interest" description="Disordered" evidence="6">
    <location>
        <begin position="187"/>
        <end position="207"/>
    </location>
</feature>
<dbReference type="Pfam" id="PF02683">
    <property type="entry name" value="DsbD_TM"/>
    <property type="match status" value="1"/>
</dbReference>
<keyword evidence="2 7" id="KW-0812">Transmembrane</keyword>
<dbReference type="AlphaFoldDB" id="A0A518CAS8"/>
<dbReference type="GO" id="GO:0047134">
    <property type="term" value="F:protein-disulfide reductase [NAD(P)H] activity"/>
    <property type="evidence" value="ECO:0007669"/>
    <property type="project" value="UniProtKB-EC"/>
</dbReference>
<evidence type="ECO:0000256" key="7">
    <source>
        <dbReference type="SAM" id="Phobius"/>
    </source>
</evidence>
<dbReference type="Proteomes" id="UP000318626">
    <property type="component" value="Chromosome"/>
</dbReference>
<organism evidence="10 11">
    <name type="scientific">Bremerella volcania</name>
    <dbReference type="NCBI Taxonomy" id="2527984"/>
    <lineage>
        <taxon>Bacteria</taxon>
        <taxon>Pseudomonadati</taxon>
        <taxon>Planctomycetota</taxon>
        <taxon>Planctomycetia</taxon>
        <taxon>Pirellulales</taxon>
        <taxon>Pirellulaceae</taxon>
        <taxon>Bremerella</taxon>
    </lineage>
</organism>
<dbReference type="GO" id="GO:0016020">
    <property type="term" value="C:membrane"/>
    <property type="evidence" value="ECO:0007669"/>
    <property type="project" value="UniProtKB-SubCell"/>
</dbReference>
<evidence type="ECO:0000256" key="3">
    <source>
        <dbReference type="ARBA" id="ARBA00022748"/>
    </source>
</evidence>
<dbReference type="Gene3D" id="3.40.30.10">
    <property type="entry name" value="Glutaredoxin"/>
    <property type="match status" value="1"/>
</dbReference>
<feature type="transmembrane region" description="Helical" evidence="7">
    <location>
        <begin position="709"/>
        <end position="727"/>
    </location>
</feature>
<feature type="transmembrane region" description="Helical" evidence="7">
    <location>
        <begin position="614"/>
        <end position="634"/>
    </location>
</feature>
<feature type="transmembrane region" description="Helical" evidence="7">
    <location>
        <begin position="678"/>
        <end position="697"/>
    </location>
</feature>
<evidence type="ECO:0000256" key="6">
    <source>
        <dbReference type="SAM" id="MobiDB-lite"/>
    </source>
</evidence>
<feature type="region of interest" description="Disordered" evidence="6">
    <location>
        <begin position="396"/>
        <end position="415"/>
    </location>
</feature>
<dbReference type="SUPFAM" id="SSF52833">
    <property type="entry name" value="Thioredoxin-like"/>
    <property type="match status" value="1"/>
</dbReference>
<dbReference type="EMBL" id="CP036289">
    <property type="protein sequence ID" value="QDU76284.1"/>
    <property type="molecule type" value="Genomic_DNA"/>
</dbReference>
<feature type="domain" description="Cytochrome C biogenesis protein transmembrane" evidence="9">
    <location>
        <begin position="443"/>
        <end position="671"/>
    </location>
</feature>
<dbReference type="InterPro" id="IPR036249">
    <property type="entry name" value="Thioredoxin-like_sf"/>
</dbReference>
<sequence length="879" mass="94476" precursor="true">MNILMKRFTPIALTLLLCLLPTTIMAQGLGGDLFQGIEGFDDFGGGGQSDPNLKLTAKYVVDPAGTHGRIDVTATVGSGWCLYSTTQPKGGPMATKLKIEDSPGITAVGEFTPDHKPKVVPPDNIIRVAQEKFYEKVTWSAPILLAPGTKPDDLDLKVKLSGQSCHDKGTCFPVTANAVAKFDGEKEVPKPENLLPEKAATPGGAIPPADYKIQGTMGDYSTEGGHGVLSGKFEPAKVEPGDEVTVTLSFKPKGNYHVYAYSPTDSTIGYKSTQVALAEVTPWLATQAKTQNPVIEKALIEGFPPVRYHEGETTWKFTVQVPIDAVPGKYPLVGYVGYQTCTDTTCDRPSGAMFEGVVQVGEKGKDESAPFAFSPAKYTKAAERAKITHAEVQDATGDKTSQIINPPTREQPKDHNAMAPPVPMNDNIQWKVLNPPETASLGWIIVLSFIGGAILNLMPCVLPVVGLKILSFVNQAGKHRGQVFMLNLIYSLGVIFVFMILAVVSSSLNLIVGAFSSGEAAAGGADGLAWGQWSGDWRYILAMIVLVYTMGLSMLGVWELTMPSFLGSGSVANASNKSGYGGAFFKGIVTTLLSTPCSGPFLGPVFGYTISQETYVTFIVFGSIGLGMASPYLIIGMNPRLIAFLPKPGNWMVAFKQLMGFVMMLTVVYLMYTMPDQYVVPTLTLLVGLGAGCWMLGQVHTLEHKSSKIATTIGAFVVAIGIGIFSYNNLIEGDTHEGSIAWDTYAEERWPALENDIYARQQAGETVMVDFTADWCPTCKVNYYTAINTDGVGEVVNQHGIVPMLVDWTNTTHDNSPQVQKFINKLGSNSIPLLAIFPGGKAGEVYVLSDLLTESKVIESLNAAQQESSSLVKQTAMQE</sequence>
<evidence type="ECO:0000313" key="10">
    <source>
        <dbReference type="EMBL" id="QDU76284.1"/>
    </source>
</evidence>
<evidence type="ECO:0000256" key="1">
    <source>
        <dbReference type="ARBA" id="ARBA00004141"/>
    </source>
</evidence>
<evidence type="ECO:0000313" key="11">
    <source>
        <dbReference type="Proteomes" id="UP000318626"/>
    </source>
</evidence>
<evidence type="ECO:0000256" key="5">
    <source>
        <dbReference type="ARBA" id="ARBA00023136"/>
    </source>
</evidence>
<accession>A0A518CAS8</accession>
<protein>
    <submittedName>
        <fullName evidence="10">Thiol:disulfide interchange protein DsbD</fullName>
        <ecNumber evidence="10">1.8.1.8</ecNumber>
    </submittedName>
</protein>
<dbReference type="KEGG" id="bvo:Pan97_33310"/>
<keyword evidence="4 7" id="KW-1133">Transmembrane helix</keyword>
<dbReference type="OrthoDB" id="9811036at2"/>
<feature type="chain" id="PRO_5022230914" evidence="8">
    <location>
        <begin position="27"/>
        <end position="879"/>
    </location>
</feature>
<gene>
    <name evidence="10" type="primary">dsbD_2</name>
    <name evidence="10" type="ORF">Pan97_33310</name>
</gene>
<keyword evidence="11" id="KW-1185">Reference proteome</keyword>
<dbReference type="Pfam" id="PF13899">
    <property type="entry name" value="Thioredoxin_7"/>
    <property type="match status" value="1"/>
</dbReference>
<feature type="transmembrane region" description="Helical" evidence="7">
    <location>
        <begin position="488"/>
        <end position="517"/>
    </location>
</feature>
<keyword evidence="10" id="KW-0560">Oxidoreductase</keyword>
<feature type="transmembrane region" description="Helical" evidence="7">
    <location>
        <begin position="654"/>
        <end position="672"/>
    </location>
</feature>
<dbReference type="GO" id="GO:0017004">
    <property type="term" value="P:cytochrome complex assembly"/>
    <property type="evidence" value="ECO:0007669"/>
    <property type="project" value="UniProtKB-KW"/>
</dbReference>
<keyword evidence="5 7" id="KW-0472">Membrane</keyword>
<evidence type="ECO:0000256" key="8">
    <source>
        <dbReference type="SAM" id="SignalP"/>
    </source>
</evidence>
<name>A0A518CAS8_9BACT</name>